<dbReference type="InterPro" id="IPR020843">
    <property type="entry name" value="ER"/>
</dbReference>
<evidence type="ECO:0000259" key="7">
    <source>
        <dbReference type="SMART" id="SM00829"/>
    </source>
</evidence>
<dbReference type="SUPFAM" id="SSF50129">
    <property type="entry name" value="GroES-like"/>
    <property type="match status" value="1"/>
</dbReference>
<dbReference type="Gene3D" id="3.40.50.720">
    <property type="entry name" value="NAD(P)-binding Rossmann-like Domain"/>
    <property type="match status" value="1"/>
</dbReference>
<evidence type="ECO:0000256" key="5">
    <source>
        <dbReference type="ARBA" id="ARBA00022833"/>
    </source>
</evidence>
<dbReference type="PANTHER" id="PTHR42940:SF8">
    <property type="entry name" value="VACUOLAR PROTEIN SORTING-ASSOCIATED PROTEIN 11"/>
    <property type="match status" value="1"/>
</dbReference>
<evidence type="ECO:0000256" key="1">
    <source>
        <dbReference type="ARBA" id="ARBA00001947"/>
    </source>
</evidence>
<keyword evidence="5" id="KW-0862">Zinc</keyword>
<comment type="cofactor">
    <cofactor evidence="1">
        <name>Zn(2+)</name>
        <dbReference type="ChEBI" id="CHEBI:29105"/>
    </cofactor>
</comment>
<evidence type="ECO:0000256" key="4">
    <source>
        <dbReference type="ARBA" id="ARBA00022723"/>
    </source>
</evidence>
<dbReference type="Proteomes" id="UP001162030">
    <property type="component" value="Chromosome"/>
</dbReference>
<dbReference type="InterPro" id="IPR013154">
    <property type="entry name" value="ADH-like_N"/>
</dbReference>
<keyword evidence="4" id="KW-0479">Metal-binding</keyword>
<dbReference type="CDD" id="cd08298">
    <property type="entry name" value="CAD2"/>
    <property type="match status" value="1"/>
</dbReference>
<name>A0ABN8X1W4_9GAMM</name>
<dbReference type="Gene3D" id="3.90.180.10">
    <property type="entry name" value="Medium-chain alcohol dehydrogenases, catalytic domain"/>
    <property type="match status" value="1"/>
</dbReference>
<accession>A0ABN8X1W4</accession>
<dbReference type="GO" id="GO:0004022">
    <property type="term" value="F:alcohol dehydrogenase (NAD+) activity"/>
    <property type="evidence" value="ECO:0007669"/>
    <property type="project" value="UniProtKB-EC"/>
</dbReference>
<dbReference type="SMART" id="SM00829">
    <property type="entry name" value="PKS_ER"/>
    <property type="match status" value="1"/>
</dbReference>
<dbReference type="EC" id="1.1.1.1" evidence="3"/>
<evidence type="ECO:0000256" key="6">
    <source>
        <dbReference type="ARBA" id="ARBA00023002"/>
    </source>
</evidence>
<dbReference type="SUPFAM" id="SSF51735">
    <property type="entry name" value="NAD(P)-binding Rossmann-fold domains"/>
    <property type="match status" value="1"/>
</dbReference>
<keyword evidence="9" id="KW-1185">Reference proteome</keyword>
<dbReference type="Pfam" id="PF08240">
    <property type="entry name" value="ADH_N"/>
    <property type="match status" value="1"/>
</dbReference>
<sequence>MKAMVLERISTLTENPTPLVLAEWPKPVPRSGELLIHVSVCGVCHTELDEIEGRTPPARLPMILGHQVVGRVAELGSSVTGFAVGDRVGVAWIHSACGVCAHCQAGNENLCERFEATGRDAHGGYAEYITAPAEFVFPIPDAFSDVEAAPLLCAGAIGYRSLKLTELEDGETLGLSGFGASAHLVLMMVRHRYPNTRVFVFARNSEERAFALELGAAWAGDWTDEPPGKADAIIDTTPVWKPVVESLRHLAPGGRLVVNAIRKEDVDKDYLLQLEYPSHLWMEKEIKSVANVARSDVGDFLALAAAIPIRPEVEEYALEDANQALLDLKTRRIRGAKVLKIA</sequence>
<evidence type="ECO:0000313" key="9">
    <source>
        <dbReference type="Proteomes" id="UP001162030"/>
    </source>
</evidence>
<dbReference type="InterPro" id="IPR014187">
    <property type="entry name" value="ADH_Zn_typ-2"/>
</dbReference>
<dbReference type="InterPro" id="IPR036291">
    <property type="entry name" value="NAD(P)-bd_dom_sf"/>
</dbReference>
<evidence type="ECO:0000256" key="2">
    <source>
        <dbReference type="ARBA" id="ARBA00008072"/>
    </source>
</evidence>
<reference evidence="8 9" key="1">
    <citation type="submission" date="2023-03" db="EMBL/GenBank/DDBJ databases">
        <authorList>
            <person name="Pearce D."/>
        </authorList>
    </citation>
    <scope>NUCLEOTIDE SEQUENCE [LARGE SCALE GENOMIC DNA]</scope>
    <source>
        <strain evidence="8">Msz</strain>
    </source>
</reference>
<feature type="domain" description="Enoyl reductase (ER)" evidence="7">
    <location>
        <begin position="11"/>
        <end position="339"/>
    </location>
</feature>
<organism evidence="8 9">
    <name type="scientific">Methylocaldum szegediense</name>
    <dbReference type="NCBI Taxonomy" id="73780"/>
    <lineage>
        <taxon>Bacteria</taxon>
        <taxon>Pseudomonadati</taxon>
        <taxon>Pseudomonadota</taxon>
        <taxon>Gammaproteobacteria</taxon>
        <taxon>Methylococcales</taxon>
        <taxon>Methylococcaceae</taxon>
        <taxon>Methylocaldum</taxon>
    </lineage>
</organism>
<evidence type="ECO:0000256" key="3">
    <source>
        <dbReference type="ARBA" id="ARBA00013190"/>
    </source>
</evidence>
<gene>
    <name evidence="8" type="primary">adhA</name>
    <name evidence="8" type="ORF">MSZNOR_1982</name>
</gene>
<dbReference type="PANTHER" id="PTHR42940">
    <property type="entry name" value="ALCOHOL DEHYDROGENASE 1-RELATED"/>
    <property type="match status" value="1"/>
</dbReference>
<dbReference type="RefSeq" id="WP_026611901.1">
    <property type="nucleotide sequence ID" value="NZ_OX458333.1"/>
</dbReference>
<keyword evidence="6 8" id="KW-0560">Oxidoreductase</keyword>
<comment type="similarity">
    <text evidence="2">Belongs to the zinc-containing alcohol dehydrogenase family.</text>
</comment>
<dbReference type="EMBL" id="OX458333">
    <property type="protein sequence ID" value="CAI8822166.1"/>
    <property type="molecule type" value="Genomic_DNA"/>
</dbReference>
<proteinExistence type="inferred from homology"/>
<dbReference type="NCBIfam" id="TIGR02822">
    <property type="entry name" value="adh_fam_2"/>
    <property type="match status" value="1"/>
</dbReference>
<protein>
    <recommendedName>
        <fullName evidence="3">alcohol dehydrogenase</fullName>
        <ecNumber evidence="3">1.1.1.1</ecNumber>
    </recommendedName>
</protein>
<evidence type="ECO:0000313" key="8">
    <source>
        <dbReference type="EMBL" id="CAI8822166.1"/>
    </source>
</evidence>
<dbReference type="InterPro" id="IPR011032">
    <property type="entry name" value="GroES-like_sf"/>
</dbReference>